<name>A0A285IQT9_9RHOB</name>
<dbReference type="Proteomes" id="UP000231702">
    <property type="component" value="Unassembled WGS sequence"/>
</dbReference>
<dbReference type="AlphaFoldDB" id="A0A285IQT9"/>
<dbReference type="EMBL" id="OBEA01000003">
    <property type="protein sequence ID" value="SNY50390.1"/>
    <property type="molecule type" value="Genomic_DNA"/>
</dbReference>
<evidence type="ECO:0008006" key="5">
    <source>
        <dbReference type="Google" id="ProtNLM"/>
    </source>
</evidence>
<accession>A0A285IQT9</accession>
<evidence type="ECO:0000313" key="4">
    <source>
        <dbReference type="Proteomes" id="UP000231702"/>
    </source>
</evidence>
<evidence type="ECO:0000313" key="2">
    <source>
        <dbReference type="EMBL" id="SNY50390.1"/>
    </source>
</evidence>
<reference evidence="2 3" key="1">
    <citation type="submission" date="2017-09" db="EMBL/GenBank/DDBJ databases">
        <authorList>
            <person name="Ehlers B."/>
            <person name="Leendertz F.H."/>
        </authorList>
    </citation>
    <scope>NUCLEOTIDE SEQUENCE [LARGE SCALE GENOMIC DNA]</scope>
    <source>
        <strain evidence="2 3">CGMCC 1.12662</strain>
    </source>
</reference>
<keyword evidence="4" id="KW-1185">Reference proteome</keyword>
<organism evidence="2 3">
    <name type="scientific">Pseudooceanicola antarcticus</name>
    <dbReference type="NCBI Taxonomy" id="1247613"/>
    <lineage>
        <taxon>Bacteria</taxon>
        <taxon>Pseudomonadati</taxon>
        <taxon>Pseudomonadota</taxon>
        <taxon>Alphaproteobacteria</taxon>
        <taxon>Rhodobacterales</taxon>
        <taxon>Paracoccaceae</taxon>
        <taxon>Pseudooceanicola</taxon>
    </lineage>
</organism>
<proteinExistence type="predicted"/>
<evidence type="ECO:0000313" key="3">
    <source>
        <dbReference type="Proteomes" id="UP000231655"/>
    </source>
</evidence>
<protein>
    <recommendedName>
        <fullName evidence="5">DUF2946 domain-containing protein</fullName>
    </recommendedName>
</protein>
<reference evidence="1 4" key="2">
    <citation type="journal article" date="2018" name="Int. J. Syst. Evol. Microbiol.">
        <title>Pseudooceanicola lipolyticus sp. nov., a marine alphaproteobacterium, reclassification of Oceanicola flagellatus as Pseudooceanicola flagellatus comb. nov. and emended description of the genus Pseudooceanicola.</title>
        <authorList>
            <person name="Huang M.-M."/>
            <person name="Guo L.-L."/>
            <person name="Wu Y.-H."/>
            <person name="Lai Q.-L."/>
            <person name="Shao Z.-Z."/>
            <person name="Wang C.-S."/>
            <person name="Wu M."/>
            <person name="Xu X.-W."/>
        </authorList>
    </citation>
    <scope>NUCLEOTIDE SEQUENCE [LARGE SCALE GENOMIC DNA]</scope>
    <source>
        <strain evidence="1 4">Ar-45</strain>
    </source>
</reference>
<dbReference type="OrthoDB" id="7871900at2"/>
<dbReference type="EMBL" id="PGTD01000007">
    <property type="protein sequence ID" value="PJE31787.1"/>
    <property type="molecule type" value="Genomic_DNA"/>
</dbReference>
<sequence>MLTAPRRLVVLCLLVLTLAWGALLSSAHMAPSADEIARASSVLALEPGNGSICADGTEAQHAHHCPFCHALPESPALGIAPAVSRMVFALAGPALRLAPVPAAPPRRANTPRAPPLFLA</sequence>
<dbReference type="Proteomes" id="UP000231655">
    <property type="component" value="Unassembled WGS sequence"/>
</dbReference>
<dbReference type="RefSeq" id="WP_097145562.1">
    <property type="nucleotide sequence ID" value="NZ_OBEA01000003.1"/>
</dbReference>
<gene>
    <name evidence="1" type="ORF">CVM39_01395</name>
    <name evidence="2" type="ORF">SAMN06297129_1813</name>
</gene>
<evidence type="ECO:0000313" key="1">
    <source>
        <dbReference type="EMBL" id="PJE31787.1"/>
    </source>
</evidence>